<dbReference type="SMART" id="SM00283">
    <property type="entry name" value="MA"/>
    <property type="match status" value="1"/>
</dbReference>
<dbReference type="Gene3D" id="1.10.8.500">
    <property type="entry name" value="HAMP domain in histidine kinase"/>
    <property type="match status" value="1"/>
</dbReference>
<dbReference type="HOGENOM" id="CLU_000445_64_0_5"/>
<keyword evidence="5" id="KW-1133">Transmembrane helix</keyword>
<accession>A9CYX3</accession>
<dbReference type="Gene3D" id="1.10.287.950">
    <property type="entry name" value="Methyl-accepting chemotaxis protein"/>
    <property type="match status" value="1"/>
</dbReference>
<dbReference type="SUPFAM" id="SSF58104">
    <property type="entry name" value="Methyl-accepting chemotaxis protein (MCP) signaling domain"/>
    <property type="match status" value="1"/>
</dbReference>
<dbReference type="CDD" id="cd11386">
    <property type="entry name" value="MCP_signal"/>
    <property type="match status" value="1"/>
</dbReference>
<feature type="domain" description="HAMP" evidence="7">
    <location>
        <begin position="528"/>
        <end position="580"/>
    </location>
</feature>
<dbReference type="Pfam" id="PF00672">
    <property type="entry name" value="HAMP"/>
    <property type="match status" value="1"/>
</dbReference>
<evidence type="ECO:0000313" key="8">
    <source>
        <dbReference type="EMBL" id="EDQ34661.2"/>
    </source>
</evidence>
<dbReference type="SMART" id="SM00304">
    <property type="entry name" value="HAMP"/>
    <property type="match status" value="2"/>
</dbReference>
<dbReference type="PANTHER" id="PTHR43531:SF11">
    <property type="entry name" value="METHYL-ACCEPTING CHEMOTAXIS PROTEIN 3"/>
    <property type="match status" value="1"/>
</dbReference>
<dbReference type="Pfam" id="PF00015">
    <property type="entry name" value="MCPsignal"/>
    <property type="match status" value="1"/>
</dbReference>
<reference evidence="8 9" key="2">
    <citation type="submission" date="2012-06" db="EMBL/GenBank/DDBJ databases">
        <authorList>
            <person name="Fiebig A."/>
        </authorList>
    </citation>
    <scope>NUCLEOTIDE SEQUENCE [LARGE SCALE GENOMIC DNA]</scope>
    <source>
        <strain evidence="8 9">DFL-43</strain>
    </source>
</reference>
<organism evidence="8 9">
    <name type="scientific">Hoeflea phototrophica (strain DSM 17068 / NCIMB 14078 / DFL-43)</name>
    <dbReference type="NCBI Taxonomy" id="411684"/>
    <lineage>
        <taxon>Bacteria</taxon>
        <taxon>Pseudomonadati</taxon>
        <taxon>Pseudomonadota</taxon>
        <taxon>Alphaproteobacteria</taxon>
        <taxon>Hyphomicrobiales</taxon>
        <taxon>Rhizobiaceae</taxon>
        <taxon>Hoeflea</taxon>
    </lineage>
</organism>
<keyword evidence="4" id="KW-0807">Transducer</keyword>
<evidence type="ECO:0000256" key="3">
    <source>
        <dbReference type="ARBA" id="ARBA00029447"/>
    </source>
</evidence>
<evidence type="ECO:0000313" key="9">
    <source>
        <dbReference type="Proteomes" id="UP000004291"/>
    </source>
</evidence>
<dbReference type="EMBL" id="ABIA03000002">
    <property type="protein sequence ID" value="EDQ34661.2"/>
    <property type="molecule type" value="Genomic_DNA"/>
</dbReference>
<dbReference type="CDD" id="cd06225">
    <property type="entry name" value="HAMP"/>
    <property type="match status" value="1"/>
</dbReference>
<sequence>MSIDRFLARFSIQTKVLVFIVPLIGGIIAMAALNLYTGSLLGGRLTSTSTSIETLGGFKNAYAGMTNFLHHQNEEKREAVMESLDTQINRVENALTLAENARESEALTGSRALTDELRKDVDSLWALHGEETAIRAEITDTIHEIDELRARLNAVIDTVSKALAEAEDETKSKLRTADQLASDAQTVVKISSAISGAQTPEEAFAAADDVKRDIRKVGKTLRKAIPDTDPALKSLIADNMAGLTDTMKAGVVSQAGMNELQKYANALRPTGIKLQGLAAKVAREATVKFAELDDEIVTGQRTISDSRDFLEALAALELAIVQFAGQPAEAAAEIVAAKLGGVAYSIQTVSMSTGGDVILQAVGETWAGKSVAIPQLMRDLIAMNEARTELFDQASARIDQAWSGVVAFASSQQQGAEAVKDRASGITVTAAIGAGSFGLIAAFLLVTALKGPILRLVNAMRDVASGDLDVDVADSARADEIGEMARALDVFKMNALDKIRVESESTRARDEAETLRHQSDAEKAAADAQLQFAVQSLGSALRNLSQGDLVATIDTPFSGELDALRIDFNESVDRMRDALRHIRTNAVSIEGDSAQLRSAADDLARRTEQQAASLEQTAAAVDQISSAVHTASERATATDALATEASRDAREGGDVVSRAVDAMSRIEEASSKIDKIIGVIDEIAFQTNLLALNAGVEAARAGEAGRGFAVVAQEVRELAGRSATAAKEIKELISASGEEVRSGVSLVGETGDAITRIIARIEDISNNVSTMAKASREQSTSISEVNAAVSQMDQMTQQNAAMVEETNASSHTLAQEAAALNELVAAFRLDAGRAQQVETDRAA</sequence>
<gene>
    <name evidence="8" type="ORF">HPDFL43_00650</name>
</gene>
<keyword evidence="5" id="KW-0812">Transmembrane</keyword>
<evidence type="ECO:0000259" key="7">
    <source>
        <dbReference type="PROSITE" id="PS50885"/>
    </source>
</evidence>
<evidence type="ECO:0000256" key="2">
    <source>
        <dbReference type="ARBA" id="ARBA00022500"/>
    </source>
</evidence>
<comment type="caution">
    <text evidence="8">The sequence shown here is derived from an EMBL/GenBank/DDBJ whole genome shotgun (WGS) entry which is preliminary data.</text>
</comment>
<dbReference type="PROSITE" id="PS50111">
    <property type="entry name" value="CHEMOTAXIS_TRANSDUC_2"/>
    <property type="match status" value="1"/>
</dbReference>
<dbReference type="Proteomes" id="UP000004291">
    <property type="component" value="Chromosome"/>
</dbReference>
<dbReference type="OrthoDB" id="3289104at2"/>
<dbReference type="GO" id="GO:0016020">
    <property type="term" value="C:membrane"/>
    <property type="evidence" value="ECO:0007669"/>
    <property type="project" value="UniProtKB-SubCell"/>
</dbReference>
<dbReference type="PANTHER" id="PTHR43531">
    <property type="entry name" value="PROTEIN ICFG"/>
    <property type="match status" value="1"/>
</dbReference>
<dbReference type="PROSITE" id="PS50885">
    <property type="entry name" value="HAMP"/>
    <property type="match status" value="2"/>
</dbReference>
<proteinExistence type="inferred from homology"/>
<comment type="similarity">
    <text evidence="3">Belongs to the methyl-accepting chemotaxis (MCP) protein family.</text>
</comment>
<keyword evidence="9" id="KW-1185">Reference proteome</keyword>
<dbReference type="GO" id="GO:0006935">
    <property type="term" value="P:chemotaxis"/>
    <property type="evidence" value="ECO:0007669"/>
    <property type="project" value="UniProtKB-KW"/>
</dbReference>
<dbReference type="InterPro" id="IPR003660">
    <property type="entry name" value="HAMP_dom"/>
</dbReference>
<feature type="transmembrane region" description="Helical" evidence="5">
    <location>
        <begin position="16"/>
        <end position="36"/>
    </location>
</feature>
<dbReference type="GO" id="GO:0007165">
    <property type="term" value="P:signal transduction"/>
    <property type="evidence" value="ECO:0007669"/>
    <property type="project" value="UniProtKB-KW"/>
</dbReference>
<evidence type="ECO:0000256" key="1">
    <source>
        <dbReference type="ARBA" id="ARBA00004370"/>
    </source>
</evidence>
<dbReference type="RefSeq" id="WP_052093152.1">
    <property type="nucleotide sequence ID" value="NZ_CM002917.1"/>
</dbReference>
<feature type="domain" description="Methyl-accepting transducer" evidence="6">
    <location>
        <begin position="585"/>
        <end position="814"/>
    </location>
</feature>
<keyword evidence="5" id="KW-0472">Membrane</keyword>
<keyword evidence="2" id="KW-0145">Chemotaxis</keyword>
<evidence type="ECO:0000259" key="6">
    <source>
        <dbReference type="PROSITE" id="PS50111"/>
    </source>
</evidence>
<evidence type="ECO:0000256" key="4">
    <source>
        <dbReference type="PROSITE-ProRule" id="PRU00284"/>
    </source>
</evidence>
<dbReference type="InterPro" id="IPR051310">
    <property type="entry name" value="MCP_chemotaxis"/>
</dbReference>
<dbReference type="eggNOG" id="COG0840">
    <property type="taxonomic scope" value="Bacteria"/>
</dbReference>
<evidence type="ECO:0000256" key="5">
    <source>
        <dbReference type="SAM" id="Phobius"/>
    </source>
</evidence>
<dbReference type="FunFam" id="1.10.287.950:FF:000001">
    <property type="entry name" value="Methyl-accepting chemotaxis sensory transducer"/>
    <property type="match status" value="1"/>
</dbReference>
<dbReference type="AlphaFoldDB" id="A9CYX3"/>
<dbReference type="InterPro" id="IPR004089">
    <property type="entry name" value="MCPsignal_dom"/>
</dbReference>
<protein>
    <submittedName>
        <fullName evidence="8">Methyl-accepting chemotaxis protein</fullName>
    </submittedName>
</protein>
<dbReference type="STRING" id="411684.HPDFL43_00650"/>
<dbReference type="SUPFAM" id="SSF158472">
    <property type="entry name" value="HAMP domain-like"/>
    <property type="match status" value="1"/>
</dbReference>
<reference evidence="8 9" key="1">
    <citation type="submission" date="2007-10" db="EMBL/GenBank/DDBJ databases">
        <authorList>
            <person name="Wagner-Dobler I."/>
            <person name="Ferriera S."/>
            <person name="Johnson J."/>
            <person name="Kravitz S."/>
            <person name="Beeson K."/>
            <person name="Sutton G."/>
            <person name="Rogers Y.-H."/>
            <person name="Friedman R."/>
            <person name="Frazier M."/>
            <person name="Venter J.C."/>
        </authorList>
    </citation>
    <scope>NUCLEOTIDE SEQUENCE [LARGE SCALE GENOMIC DNA]</scope>
    <source>
        <strain evidence="8 9">DFL-43</strain>
    </source>
</reference>
<comment type="subcellular location">
    <subcellularLocation>
        <location evidence="1">Membrane</location>
    </subcellularLocation>
</comment>
<feature type="domain" description="HAMP" evidence="7">
    <location>
        <begin position="447"/>
        <end position="500"/>
    </location>
</feature>
<name>A9CYX3_HOEPD</name>